<comment type="caution">
    <text evidence="2">The sequence shown here is derived from an EMBL/GenBank/DDBJ whole genome shotgun (WGS) entry which is preliminary data.</text>
</comment>
<reference evidence="2" key="1">
    <citation type="submission" date="2020-05" db="EMBL/GenBank/DDBJ databases">
        <title>Mycena genomes resolve the evolution of fungal bioluminescence.</title>
        <authorList>
            <person name="Tsai I.J."/>
        </authorList>
    </citation>
    <scope>NUCLEOTIDE SEQUENCE</scope>
    <source>
        <strain evidence="2">110903Hualien_Pintung</strain>
    </source>
</reference>
<accession>A0A8H6SY94</accession>
<evidence type="ECO:0000313" key="3">
    <source>
        <dbReference type="Proteomes" id="UP000613580"/>
    </source>
</evidence>
<dbReference type="Proteomes" id="UP000613580">
    <property type="component" value="Unassembled WGS sequence"/>
</dbReference>
<dbReference type="AlphaFoldDB" id="A0A8H6SY94"/>
<proteinExistence type="predicted"/>
<keyword evidence="3" id="KW-1185">Reference proteome</keyword>
<feature type="region of interest" description="Disordered" evidence="1">
    <location>
        <begin position="225"/>
        <end position="251"/>
    </location>
</feature>
<gene>
    <name evidence="2" type="ORF">HMN09_00668200</name>
</gene>
<dbReference type="OrthoDB" id="3062980at2759"/>
<feature type="compositionally biased region" description="Polar residues" evidence="1">
    <location>
        <begin position="69"/>
        <end position="89"/>
    </location>
</feature>
<organism evidence="2 3">
    <name type="scientific">Mycena chlorophos</name>
    <name type="common">Agaric fungus</name>
    <name type="synonym">Agaricus chlorophos</name>
    <dbReference type="NCBI Taxonomy" id="658473"/>
    <lineage>
        <taxon>Eukaryota</taxon>
        <taxon>Fungi</taxon>
        <taxon>Dikarya</taxon>
        <taxon>Basidiomycota</taxon>
        <taxon>Agaricomycotina</taxon>
        <taxon>Agaricomycetes</taxon>
        <taxon>Agaricomycetidae</taxon>
        <taxon>Agaricales</taxon>
        <taxon>Marasmiineae</taxon>
        <taxon>Mycenaceae</taxon>
        <taxon>Mycena</taxon>
    </lineage>
</organism>
<evidence type="ECO:0000256" key="1">
    <source>
        <dbReference type="SAM" id="MobiDB-lite"/>
    </source>
</evidence>
<protein>
    <submittedName>
        <fullName evidence="2">Uncharacterized protein</fullName>
    </submittedName>
</protein>
<evidence type="ECO:0000313" key="2">
    <source>
        <dbReference type="EMBL" id="KAF7308203.1"/>
    </source>
</evidence>
<dbReference type="EMBL" id="JACAZE010000008">
    <property type="protein sequence ID" value="KAF7308203.1"/>
    <property type="molecule type" value="Genomic_DNA"/>
</dbReference>
<sequence length="398" mass="44627">MSSLSTSNEIPYTAEYLKGRTTSELYDFVQRQPVKWSNRFPCDATTSWQTLKSQLLKPSNGFTRAASVAPSSSSHNPTRNPSPAPSDNLQELERKNEQIKIYIERDNSPTVTAKLFVPVIDVEGLFGGLSVAARDLVSALQDSPAAVEGPFSKSLPILSSSQVLGRAKLLCHDPEDNDPNIWTIFVSFASDAVEDALFSDDVEFLPISSDHKRLTIRVEIDTRSPLKRQHDSQSDANAEDEQSMDVDDPNFVPLNEVKKRRKIWSSDKSSDVKWLQDEMARLEGHTEFVKNCRRRKLDNDSIVAHWKFIASTAEEFVNKKLPKTHKTINVEMVYEALGISRGTFYMAKTASKMLTDHGEDPKIVKQLKKAEGSTGLGAFLVQFEKDLKKAKETHSHKA</sequence>
<feature type="region of interest" description="Disordered" evidence="1">
    <location>
        <begin position="64"/>
        <end position="91"/>
    </location>
</feature>
<name>A0A8H6SY94_MYCCL</name>
<feature type="compositionally biased region" description="Acidic residues" evidence="1">
    <location>
        <begin position="237"/>
        <end position="248"/>
    </location>
</feature>